<feature type="domain" description="G-protein coupled receptors family 1 profile" evidence="6">
    <location>
        <begin position="37"/>
        <end position="285"/>
    </location>
</feature>
<evidence type="ECO:0000256" key="2">
    <source>
        <dbReference type="ARBA" id="ARBA00022692"/>
    </source>
</evidence>
<evidence type="ECO:0000256" key="5">
    <source>
        <dbReference type="SAM" id="Phobius"/>
    </source>
</evidence>
<feature type="transmembrane region" description="Helical" evidence="5">
    <location>
        <begin position="20"/>
        <end position="45"/>
    </location>
</feature>
<dbReference type="InterPro" id="IPR017452">
    <property type="entry name" value="GPCR_Rhodpsn_7TM"/>
</dbReference>
<protein>
    <submittedName>
        <fullName evidence="7">OR4K2 protein</fullName>
    </submittedName>
</protein>
<name>A0A8J7NKS7_ATRSP</name>
<comment type="subcellular location">
    <subcellularLocation>
        <location evidence="1">Membrane</location>
    </subcellularLocation>
</comment>
<dbReference type="Pfam" id="PF00001">
    <property type="entry name" value="7tm_1"/>
    <property type="match status" value="1"/>
</dbReference>
<evidence type="ECO:0000256" key="4">
    <source>
        <dbReference type="ARBA" id="ARBA00023136"/>
    </source>
</evidence>
<dbReference type="GO" id="GO:0016020">
    <property type="term" value="C:membrane"/>
    <property type="evidence" value="ECO:0007669"/>
    <property type="project" value="UniProtKB-SubCell"/>
</dbReference>
<dbReference type="InterPro" id="IPR000276">
    <property type="entry name" value="GPCR_Rhodpsn"/>
</dbReference>
<proteinExistence type="predicted"/>
<evidence type="ECO:0000313" key="8">
    <source>
        <dbReference type="Proteomes" id="UP000736164"/>
    </source>
</evidence>
<dbReference type="CDD" id="cd00637">
    <property type="entry name" value="7tm_classA_rhodopsin-like"/>
    <property type="match status" value="1"/>
</dbReference>
<dbReference type="Gene3D" id="1.20.1070.10">
    <property type="entry name" value="Rhodopsin 7-helix transmembrane proteins"/>
    <property type="match status" value="1"/>
</dbReference>
<gene>
    <name evidence="7" type="primary">Or4k2</name>
    <name evidence="7" type="ORF">GTO95_0009675</name>
</gene>
<dbReference type="GO" id="GO:0004984">
    <property type="term" value="F:olfactory receptor activity"/>
    <property type="evidence" value="ECO:0007669"/>
    <property type="project" value="TreeGrafter"/>
</dbReference>
<evidence type="ECO:0000313" key="7">
    <source>
        <dbReference type="EMBL" id="MBN3313914.1"/>
    </source>
</evidence>
<keyword evidence="3 5" id="KW-1133">Transmembrane helix</keyword>
<keyword evidence="8" id="KW-1185">Reference proteome</keyword>
<keyword evidence="2 5" id="KW-0812">Transmembrane</keyword>
<dbReference type="AlphaFoldDB" id="A0A8J7NKS7"/>
<feature type="transmembrane region" description="Helical" evidence="5">
    <location>
        <begin position="57"/>
        <end position="81"/>
    </location>
</feature>
<sequence length="309" mass="35351">MQNSTALPSNVTSPASSLSVVIKICVVTPLFCTFLYFIILMLFTFASHRQFWENSRYVLFAYMLINDTAQLLFSVLLFLFVMTNVRFAVVFCTPLLFISTATFQNTPLILATMSLERYVAICYPLRHPEICRVDRTWVIMGAVWLISCILPAVDFALAGSYSDIDVYSTPVLCKSQVLNSSPTQTLFKVTMNTLFFALVAVVILYTYIRILLKARKMHSDRASVKKALHTVILHGIQLLLCMMSFTHPVTESLIVLHVGWLKEHISFFNYFCFILLPRFLSPLIYGVRDEKLRTHMKRAMLCCSYKNVP</sequence>
<feature type="transmembrane region" description="Helical" evidence="5">
    <location>
        <begin position="267"/>
        <end position="287"/>
    </location>
</feature>
<evidence type="ECO:0000256" key="1">
    <source>
        <dbReference type="ARBA" id="ARBA00004370"/>
    </source>
</evidence>
<dbReference type="SUPFAM" id="SSF81321">
    <property type="entry name" value="Family A G protein-coupled receptor-like"/>
    <property type="match status" value="1"/>
</dbReference>
<dbReference type="PANTHER" id="PTHR26451:SF991">
    <property type="entry name" value="ODORANT RECEPTOR"/>
    <property type="match status" value="1"/>
</dbReference>
<feature type="non-terminal residue" evidence="7">
    <location>
        <position position="1"/>
    </location>
</feature>
<evidence type="ECO:0000256" key="3">
    <source>
        <dbReference type="ARBA" id="ARBA00022989"/>
    </source>
</evidence>
<dbReference type="PANTHER" id="PTHR26451">
    <property type="entry name" value="G_PROTEIN_RECEP_F1_2 DOMAIN-CONTAINING PROTEIN"/>
    <property type="match status" value="1"/>
</dbReference>
<feature type="transmembrane region" description="Helical" evidence="5">
    <location>
        <begin position="189"/>
        <end position="208"/>
    </location>
</feature>
<evidence type="ECO:0000259" key="6">
    <source>
        <dbReference type="PROSITE" id="PS50262"/>
    </source>
</evidence>
<reference evidence="7" key="1">
    <citation type="journal article" date="2021" name="Cell">
        <title>Tracing the genetic footprints of vertebrate landing in non-teleost ray-finned fishes.</title>
        <authorList>
            <person name="Bi X."/>
            <person name="Wang K."/>
            <person name="Yang L."/>
            <person name="Pan H."/>
            <person name="Jiang H."/>
            <person name="Wei Q."/>
            <person name="Fang M."/>
            <person name="Yu H."/>
            <person name="Zhu C."/>
            <person name="Cai Y."/>
            <person name="He Y."/>
            <person name="Gan X."/>
            <person name="Zeng H."/>
            <person name="Yu D."/>
            <person name="Zhu Y."/>
            <person name="Jiang H."/>
            <person name="Qiu Q."/>
            <person name="Yang H."/>
            <person name="Zhang Y.E."/>
            <person name="Wang W."/>
            <person name="Zhu M."/>
            <person name="He S."/>
            <person name="Zhang G."/>
        </authorList>
    </citation>
    <scope>NUCLEOTIDE SEQUENCE</scope>
    <source>
        <strain evidence="7">Allg_001</strain>
    </source>
</reference>
<dbReference type="PROSITE" id="PS50262">
    <property type="entry name" value="G_PROTEIN_RECEP_F1_2"/>
    <property type="match status" value="1"/>
</dbReference>
<feature type="transmembrane region" description="Helical" evidence="5">
    <location>
        <begin position="136"/>
        <end position="158"/>
    </location>
</feature>
<accession>A0A8J7NKS7</accession>
<dbReference type="PRINTS" id="PR00237">
    <property type="entry name" value="GPCRRHODOPSN"/>
</dbReference>
<organism evidence="7 8">
    <name type="scientific">Atractosteus spatula</name>
    <name type="common">Alligator gar</name>
    <name type="synonym">Lepisosteus spatula</name>
    <dbReference type="NCBI Taxonomy" id="7917"/>
    <lineage>
        <taxon>Eukaryota</taxon>
        <taxon>Metazoa</taxon>
        <taxon>Chordata</taxon>
        <taxon>Craniata</taxon>
        <taxon>Vertebrata</taxon>
        <taxon>Euteleostomi</taxon>
        <taxon>Actinopterygii</taxon>
        <taxon>Neopterygii</taxon>
        <taxon>Holostei</taxon>
        <taxon>Semionotiformes</taxon>
        <taxon>Lepisosteidae</taxon>
        <taxon>Atractosteus</taxon>
    </lineage>
</organism>
<dbReference type="Proteomes" id="UP000736164">
    <property type="component" value="Unassembled WGS sequence"/>
</dbReference>
<comment type="caution">
    <text evidence="7">The sequence shown here is derived from an EMBL/GenBank/DDBJ whole genome shotgun (WGS) entry which is preliminary data.</text>
</comment>
<feature type="non-terminal residue" evidence="7">
    <location>
        <position position="309"/>
    </location>
</feature>
<dbReference type="InterPro" id="IPR052921">
    <property type="entry name" value="GPCR1_Superfamily_Member"/>
</dbReference>
<dbReference type="GO" id="GO:0005549">
    <property type="term" value="F:odorant binding"/>
    <property type="evidence" value="ECO:0007669"/>
    <property type="project" value="TreeGrafter"/>
</dbReference>
<feature type="transmembrane region" description="Helical" evidence="5">
    <location>
        <begin position="228"/>
        <end position="247"/>
    </location>
</feature>
<dbReference type="EMBL" id="JAAWVO010013265">
    <property type="protein sequence ID" value="MBN3313914.1"/>
    <property type="molecule type" value="Genomic_DNA"/>
</dbReference>
<keyword evidence="4 5" id="KW-0472">Membrane</keyword>
<dbReference type="FunFam" id="1.20.1070.10:FF:000096">
    <property type="entry name" value="Odorant receptor 131-2"/>
    <property type="match status" value="1"/>
</dbReference>
<dbReference type="GO" id="GO:0004930">
    <property type="term" value="F:G protein-coupled receptor activity"/>
    <property type="evidence" value="ECO:0007669"/>
    <property type="project" value="InterPro"/>
</dbReference>